<dbReference type="AlphaFoldDB" id="A0A645IEU8"/>
<organism evidence="1">
    <name type="scientific">bioreactor metagenome</name>
    <dbReference type="NCBI Taxonomy" id="1076179"/>
    <lineage>
        <taxon>unclassified sequences</taxon>
        <taxon>metagenomes</taxon>
        <taxon>ecological metagenomes</taxon>
    </lineage>
</organism>
<evidence type="ECO:0000313" key="1">
    <source>
        <dbReference type="EMBL" id="MPN48999.1"/>
    </source>
</evidence>
<accession>A0A645IEU8</accession>
<proteinExistence type="predicted"/>
<reference evidence="1" key="1">
    <citation type="submission" date="2019-08" db="EMBL/GenBank/DDBJ databases">
        <authorList>
            <person name="Kucharzyk K."/>
            <person name="Murdoch R.W."/>
            <person name="Higgins S."/>
            <person name="Loffler F."/>
        </authorList>
    </citation>
    <scope>NUCLEOTIDE SEQUENCE</scope>
</reference>
<sequence length="69" mass="7030">MSSWNRCAVDSGMVAMAIGMIANTAAQLGTGSVKCGTDITLPANTPEKLTSPSGMLTIYPTIIPKSIGS</sequence>
<name>A0A645IEU8_9ZZZZ</name>
<protein>
    <submittedName>
        <fullName evidence="1">Uncharacterized protein</fullName>
    </submittedName>
</protein>
<comment type="caution">
    <text evidence="1">The sequence shown here is derived from an EMBL/GenBank/DDBJ whole genome shotgun (WGS) entry which is preliminary data.</text>
</comment>
<gene>
    <name evidence="1" type="ORF">SDC9_196612</name>
</gene>
<dbReference type="EMBL" id="VSSQ01111835">
    <property type="protein sequence ID" value="MPN48999.1"/>
    <property type="molecule type" value="Genomic_DNA"/>
</dbReference>